<feature type="compositionally biased region" description="Basic and acidic residues" evidence="1">
    <location>
        <begin position="1"/>
        <end position="16"/>
    </location>
</feature>
<evidence type="ECO:0000313" key="2">
    <source>
        <dbReference type="EMBL" id="GEN65314.1"/>
    </source>
</evidence>
<comment type="caution">
    <text evidence="2">The sequence shown here is derived from an EMBL/GenBank/DDBJ whole genome shotgun (WGS) entry which is preliminary data.</text>
</comment>
<evidence type="ECO:0000313" key="3">
    <source>
        <dbReference type="Proteomes" id="UP000321746"/>
    </source>
</evidence>
<evidence type="ECO:0000256" key="1">
    <source>
        <dbReference type="SAM" id="MobiDB-lite"/>
    </source>
</evidence>
<gene>
    <name evidence="2" type="ORF">AOE01nite_35380</name>
</gene>
<reference evidence="2 3" key="1">
    <citation type="submission" date="2019-07" db="EMBL/GenBank/DDBJ databases">
        <title>Whole genome shotgun sequence of Acetobacter oeni NBRC 105207.</title>
        <authorList>
            <person name="Hosoyama A."/>
            <person name="Uohara A."/>
            <person name="Ohji S."/>
            <person name="Ichikawa N."/>
        </authorList>
    </citation>
    <scope>NUCLEOTIDE SEQUENCE [LARGE SCALE GENOMIC DNA]</scope>
    <source>
        <strain evidence="2 3">NBRC 105207</strain>
    </source>
</reference>
<name>A0A511XQV8_9PROT</name>
<proteinExistence type="predicted"/>
<dbReference type="EMBL" id="BJYG01000090">
    <property type="protein sequence ID" value="GEN65314.1"/>
    <property type="molecule type" value="Genomic_DNA"/>
</dbReference>
<accession>A0A511XQV8</accession>
<protein>
    <submittedName>
        <fullName evidence="2">Uncharacterized protein</fullName>
    </submittedName>
</protein>
<keyword evidence="3" id="KW-1185">Reference proteome</keyword>
<dbReference type="AlphaFoldDB" id="A0A511XQV8"/>
<dbReference type="Proteomes" id="UP000321746">
    <property type="component" value="Unassembled WGS sequence"/>
</dbReference>
<organism evidence="2 3">
    <name type="scientific">Acetobacter oeni</name>
    <dbReference type="NCBI Taxonomy" id="304077"/>
    <lineage>
        <taxon>Bacteria</taxon>
        <taxon>Pseudomonadati</taxon>
        <taxon>Pseudomonadota</taxon>
        <taxon>Alphaproteobacteria</taxon>
        <taxon>Acetobacterales</taxon>
        <taxon>Acetobacteraceae</taxon>
        <taxon>Acetobacter</taxon>
    </lineage>
</organism>
<sequence>MRPAYEKKKAEYDAKTGHRGRVTKPSEDEPPPERQISLTDPDSRLMRRSDGHEFRQAYNAQAVVCAEDSQLIVTTGVVATSADVPSFADMVLSMEDTSGNWILVRKQFLSDTRPDHSHLAGRRRCQSQ</sequence>
<feature type="region of interest" description="Disordered" evidence="1">
    <location>
        <begin position="1"/>
        <end position="46"/>
    </location>
</feature>